<keyword evidence="3" id="KW-1185">Reference proteome</keyword>
<evidence type="ECO:0000313" key="3">
    <source>
        <dbReference type="Proteomes" id="UP000034491"/>
    </source>
</evidence>
<comment type="caution">
    <text evidence="2">The sequence shown here is derived from an EMBL/GenBank/DDBJ whole genome shotgun (WGS) entry which is preliminary data.</text>
</comment>
<dbReference type="PANTHER" id="PTHR36114">
    <property type="entry name" value="16.7 KDA PROTEIN IN WHIE LOCUS"/>
    <property type="match status" value="1"/>
</dbReference>
<dbReference type="CDD" id="cd02226">
    <property type="entry name" value="cupin_YdbB-like"/>
    <property type="match status" value="1"/>
</dbReference>
<dbReference type="InterPro" id="IPR013096">
    <property type="entry name" value="Cupin_2"/>
</dbReference>
<evidence type="ECO:0000259" key="1">
    <source>
        <dbReference type="Pfam" id="PF07883"/>
    </source>
</evidence>
<sequence length="351" mass="37719">MGLRFIFMLTRNDQTVDDAEIHLETALAAGVHHIGFKDVGLPFARLKKLNQSIKDGGATSYLEVVSLDQDSEIASAQAAVEIGVDILLGGTNVDAVLPIIKGSGIQYYPFPGNIVGHPSVLAGSIDEIVASAKSLASREGVDGLDLLAYRSPENVGKLMAAVCAATDKPVIMAGSIDTKERIAAVKSSGAGGFTIGTAALDGIYPAQGNDLDAQLRAILKDVADVNDHVSRISKKNLDESFGKFTETWSPRVAGRVNNMMVKLAKFEGEFVWHHHAVEDELFFVHKGSLMMKFRDRDEVINEGEFIIVPHGVEHCPVAISDTCEVLLLEPATTVNTGNAQDERRVTDLAEI</sequence>
<reference evidence="2 3" key="1">
    <citation type="submission" date="2015-03" db="EMBL/GenBank/DDBJ databases">
        <title>Genome sequence of Kiloniella sp. P1-1, isolated from the gut microflora of Pacific white shrimp, Penaeus vannamei.</title>
        <authorList>
            <person name="Shao Z."/>
            <person name="Wang L."/>
            <person name="Li X."/>
        </authorList>
    </citation>
    <scope>NUCLEOTIDE SEQUENCE [LARGE SCALE GENOMIC DNA]</scope>
    <source>
        <strain evidence="2 3">P1-1</strain>
    </source>
</reference>
<dbReference type="STRING" id="1549748.WH95_03045"/>
<dbReference type="Pfam" id="PF07883">
    <property type="entry name" value="Cupin_2"/>
    <property type="match status" value="1"/>
</dbReference>
<dbReference type="PANTHER" id="PTHR36114:SF1">
    <property type="entry name" value="16.7 KDA PROTEIN IN WHIE LOCUS"/>
    <property type="match status" value="1"/>
</dbReference>
<protein>
    <submittedName>
        <fullName evidence="2">Cupin</fullName>
    </submittedName>
</protein>
<feature type="domain" description="Cupin type-2" evidence="1">
    <location>
        <begin position="261"/>
        <end position="327"/>
    </location>
</feature>
<dbReference type="EMBL" id="LANI01000002">
    <property type="protein sequence ID" value="KKJ78297.1"/>
    <property type="molecule type" value="Genomic_DNA"/>
</dbReference>
<dbReference type="Gene3D" id="2.60.120.10">
    <property type="entry name" value="Jelly Rolls"/>
    <property type="match status" value="1"/>
</dbReference>
<dbReference type="InterPro" id="IPR035990">
    <property type="entry name" value="TIM_sf"/>
</dbReference>
<accession>A0A0M2R8Y8</accession>
<dbReference type="RefSeq" id="WP_046502729.1">
    <property type="nucleotide sequence ID" value="NZ_LANI01000002.1"/>
</dbReference>
<dbReference type="GO" id="GO:0004807">
    <property type="term" value="F:triose-phosphate isomerase activity"/>
    <property type="evidence" value="ECO:0007669"/>
    <property type="project" value="InterPro"/>
</dbReference>
<gene>
    <name evidence="2" type="ORF">WH95_03045</name>
</gene>
<dbReference type="InterPro" id="IPR014710">
    <property type="entry name" value="RmlC-like_jellyroll"/>
</dbReference>
<evidence type="ECO:0000313" key="2">
    <source>
        <dbReference type="EMBL" id="KKJ78297.1"/>
    </source>
</evidence>
<organism evidence="2 3">
    <name type="scientific">Kiloniella litopenaei</name>
    <dbReference type="NCBI Taxonomy" id="1549748"/>
    <lineage>
        <taxon>Bacteria</taxon>
        <taxon>Pseudomonadati</taxon>
        <taxon>Pseudomonadota</taxon>
        <taxon>Alphaproteobacteria</taxon>
        <taxon>Rhodospirillales</taxon>
        <taxon>Kiloniellaceae</taxon>
        <taxon>Kiloniella</taxon>
    </lineage>
</organism>
<dbReference type="PATRIC" id="fig|1549748.8.peg.1205"/>
<dbReference type="SUPFAM" id="SSF51182">
    <property type="entry name" value="RmlC-like cupins"/>
    <property type="match status" value="1"/>
</dbReference>
<name>A0A0M2R8Y8_9PROT</name>
<dbReference type="SUPFAM" id="SSF51351">
    <property type="entry name" value="Triosephosphate isomerase (TIM)"/>
    <property type="match status" value="1"/>
</dbReference>
<dbReference type="InterPro" id="IPR011051">
    <property type="entry name" value="RmlC_Cupin_sf"/>
</dbReference>
<dbReference type="Proteomes" id="UP000034491">
    <property type="component" value="Unassembled WGS sequence"/>
</dbReference>
<proteinExistence type="predicted"/>
<dbReference type="AlphaFoldDB" id="A0A0M2R8Y8"/>
<dbReference type="InterPro" id="IPR052044">
    <property type="entry name" value="PKS_Associated_Protein"/>
</dbReference>